<keyword evidence="2" id="KW-1185">Reference proteome</keyword>
<sequence length="145" mass="15543">MAHSVLFIRHFVSSFQSGGVMFSPLGRLRVAQAVRKQISQIPVLSESAPLPGPLCYQLVCAPPMLPPCAPCDIPPPYAVYPVPFESRIRALGALLNILCSVCPTAAPPIYGPPQYTLVPAAYGCCEPCCGPDKRPPAPLHPAYIY</sequence>
<proteinExistence type="predicted"/>
<dbReference type="Proteomes" id="UP000299102">
    <property type="component" value="Unassembled WGS sequence"/>
</dbReference>
<accession>A0A4C1VRI9</accession>
<dbReference type="AlphaFoldDB" id="A0A4C1VRI9"/>
<evidence type="ECO:0000313" key="1">
    <source>
        <dbReference type="EMBL" id="GBP41708.1"/>
    </source>
</evidence>
<protein>
    <submittedName>
        <fullName evidence="1">Uncharacterized protein</fullName>
    </submittedName>
</protein>
<comment type="caution">
    <text evidence="1">The sequence shown here is derived from an EMBL/GenBank/DDBJ whole genome shotgun (WGS) entry which is preliminary data.</text>
</comment>
<dbReference type="EMBL" id="BGZK01000404">
    <property type="protein sequence ID" value="GBP41708.1"/>
    <property type="molecule type" value="Genomic_DNA"/>
</dbReference>
<evidence type="ECO:0000313" key="2">
    <source>
        <dbReference type="Proteomes" id="UP000299102"/>
    </source>
</evidence>
<name>A0A4C1VRI9_EUMVA</name>
<reference evidence="1 2" key="1">
    <citation type="journal article" date="2019" name="Commun. Biol.">
        <title>The bagworm genome reveals a unique fibroin gene that provides high tensile strength.</title>
        <authorList>
            <person name="Kono N."/>
            <person name="Nakamura H."/>
            <person name="Ohtoshi R."/>
            <person name="Tomita M."/>
            <person name="Numata K."/>
            <person name="Arakawa K."/>
        </authorList>
    </citation>
    <scope>NUCLEOTIDE SEQUENCE [LARGE SCALE GENOMIC DNA]</scope>
</reference>
<dbReference type="OrthoDB" id="7469632at2759"/>
<gene>
    <name evidence="1" type="ORF">EVAR_24068_1</name>
</gene>
<organism evidence="1 2">
    <name type="scientific">Eumeta variegata</name>
    <name type="common">Bagworm moth</name>
    <name type="synonym">Eumeta japonica</name>
    <dbReference type="NCBI Taxonomy" id="151549"/>
    <lineage>
        <taxon>Eukaryota</taxon>
        <taxon>Metazoa</taxon>
        <taxon>Ecdysozoa</taxon>
        <taxon>Arthropoda</taxon>
        <taxon>Hexapoda</taxon>
        <taxon>Insecta</taxon>
        <taxon>Pterygota</taxon>
        <taxon>Neoptera</taxon>
        <taxon>Endopterygota</taxon>
        <taxon>Lepidoptera</taxon>
        <taxon>Glossata</taxon>
        <taxon>Ditrysia</taxon>
        <taxon>Tineoidea</taxon>
        <taxon>Psychidae</taxon>
        <taxon>Oiketicinae</taxon>
        <taxon>Eumeta</taxon>
    </lineage>
</organism>